<keyword evidence="6" id="KW-1185">Reference proteome</keyword>
<protein>
    <submittedName>
        <fullName evidence="5">AAA family ATPase</fullName>
    </submittedName>
</protein>
<comment type="similarity">
    <text evidence="1">Belongs to the CbxX/CfxQ family.</text>
</comment>
<dbReference type="PANTHER" id="PTHR43392:SF2">
    <property type="entry name" value="AAA-TYPE ATPASE FAMILY PROTEIN _ ANKYRIN REPEAT FAMILY PROTEIN"/>
    <property type="match status" value="1"/>
</dbReference>
<gene>
    <name evidence="5" type="ORF">DJ010_03470</name>
</gene>
<dbReference type="GO" id="GO:0016887">
    <property type="term" value="F:ATP hydrolysis activity"/>
    <property type="evidence" value="ECO:0007669"/>
    <property type="project" value="InterPro"/>
</dbReference>
<dbReference type="PRINTS" id="PR00819">
    <property type="entry name" value="CBXCFQXSUPER"/>
</dbReference>
<dbReference type="SMART" id="SM00382">
    <property type="entry name" value="AAA"/>
    <property type="match status" value="1"/>
</dbReference>
<dbReference type="InterPro" id="IPR027417">
    <property type="entry name" value="P-loop_NTPase"/>
</dbReference>
<dbReference type="Proteomes" id="UP000245507">
    <property type="component" value="Unassembled WGS sequence"/>
</dbReference>
<proteinExistence type="inferred from homology"/>
<evidence type="ECO:0000313" key="5">
    <source>
        <dbReference type="EMBL" id="PWN04692.1"/>
    </source>
</evidence>
<evidence type="ECO:0000259" key="4">
    <source>
        <dbReference type="SMART" id="SM00382"/>
    </source>
</evidence>
<keyword evidence="3" id="KW-0067">ATP-binding</keyword>
<evidence type="ECO:0000313" key="6">
    <source>
        <dbReference type="Proteomes" id="UP000245507"/>
    </source>
</evidence>
<evidence type="ECO:0000256" key="1">
    <source>
        <dbReference type="ARBA" id="ARBA00010378"/>
    </source>
</evidence>
<dbReference type="RefSeq" id="WP_109692196.1">
    <property type="nucleotide sequence ID" value="NZ_QGDD01000001.1"/>
</dbReference>
<comment type="caution">
    <text evidence="5">The sequence shown here is derived from an EMBL/GenBank/DDBJ whole genome shotgun (WGS) entry which is preliminary data.</text>
</comment>
<keyword evidence="2" id="KW-0547">Nucleotide-binding</keyword>
<dbReference type="Pfam" id="PF00004">
    <property type="entry name" value="AAA"/>
    <property type="match status" value="1"/>
</dbReference>
<sequence length="682" mass="75183">MNQLVLPPHLAPLLDDRPFLDVIGMADPWAYPDRWLEETQQALRAIIERVPASRFGEAGSPYGPGHPNTVPFTWSAITYLPAPAPVWVGEPTELGQTLLEPYYQPERLNPPAVVLTYAARRWDWLADLAYFAREQGADAVREALGVSAEICDVLATSPLHRERAVAGARVLRRAEADDALVAAIAAPRWAEVDQRWQQDRTLVTDEDAAVLPELRGWSSLMAWSLSGLEVAHDHLTARVGAAEPFVELLASVVLHQTIDELPAPVSAALGPARFQELRASVDRRRSGFDAADWVGDNRGWLARAMVRGEVDAARIWLAMATHVASFTVRLGNPDLNATFPSRYGFWEDLRAVFRPTPKITNPVTARLQARAPVVDATDVPPAAERLRATADGDVDDAPPEPVEIGDPLGELDELIGLGAVKEQVQRLVAEVRAEQLRREIGMPPSDRSRHMVFLGNPGTAKTTVARLLARVYAQLGVLANGHLVEVTRQDLVGEFIGQTAPRTTAAFNRASGGVLFVDEAYALVPPDSHRDFGHEAIATLLKLMEDRREEVVVIVAGYPREMQRFLSANTGLTSRFPTTIAFPDYADDELVAIFELLRDRAGYTLDEHLTAQLQRLLPRPRPVGFGNGRFVRNVFEETVARQAQRIVSDGTTVPEEIRMLRWQDLPASAPPDDRSTGTGLYL</sequence>
<organism evidence="5 6">
    <name type="scientific">Nocardioides silvaticus</name>
    <dbReference type="NCBI Taxonomy" id="2201891"/>
    <lineage>
        <taxon>Bacteria</taxon>
        <taxon>Bacillati</taxon>
        <taxon>Actinomycetota</taxon>
        <taxon>Actinomycetes</taxon>
        <taxon>Propionibacteriales</taxon>
        <taxon>Nocardioidaceae</taxon>
        <taxon>Nocardioides</taxon>
    </lineage>
</organism>
<accession>A0A316TR30</accession>
<dbReference type="EMBL" id="QGDD01000001">
    <property type="protein sequence ID" value="PWN04692.1"/>
    <property type="molecule type" value="Genomic_DNA"/>
</dbReference>
<evidence type="ECO:0000256" key="2">
    <source>
        <dbReference type="ARBA" id="ARBA00022741"/>
    </source>
</evidence>
<dbReference type="InterPro" id="IPR050773">
    <property type="entry name" value="CbxX/CfxQ_RuBisCO_ESX"/>
</dbReference>
<dbReference type="Pfam" id="PF17866">
    <property type="entry name" value="AAA_lid_6"/>
    <property type="match status" value="1"/>
</dbReference>
<dbReference type="GO" id="GO:0005524">
    <property type="term" value="F:ATP binding"/>
    <property type="evidence" value="ECO:0007669"/>
    <property type="project" value="UniProtKB-KW"/>
</dbReference>
<dbReference type="PANTHER" id="PTHR43392">
    <property type="entry name" value="AAA-TYPE ATPASE FAMILY PROTEIN / ANKYRIN REPEAT FAMILY PROTEIN"/>
    <property type="match status" value="1"/>
</dbReference>
<evidence type="ECO:0000256" key="3">
    <source>
        <dbReference type="ARBA" id="ARBA00022840"/>
    </source>
</evidence>
<dbReference type="InterPro" id="IPR003959">
    <property type="entry name" value="ATPase_AAA_core"/>
</dbReference>
<dbReference type="SUPFAM" id="SSF52540">
    <property type="entry name" value="P-loop containing nucleoside triphosphate hydrolases"/>
    <property type="match status" value="1"/>
</dbReference>
<dbReference type="Gene3D" id="1.10.8.60">
    <property type="match status" value="1"/>
</dbReference>
<dbReference type="OrthoDB" id="9806903at2"/>
<dbReference type="InterPro" id="IPR003593">
    <property type="entry name" value="AAA+_ATPase"/>
</dbReference>
<name>A0A316TR30_9ACTN</name>
<dbReference type="InterPro" id="IPR000641">
    <property type="entry name" value="CbxX/CfxQ"/>
</dbReference>
<dbReference type="CDD" id="cd00009">
    <property type="entry name" value="AAA"/>
    <property type="match status" value="1"/>
</dbReference>
<dbReference type="Gene3D" id="3.40.50.300">
    <property type="entry name" value="P-loop containing nucleotide triphosphate hydrolases"/>
    <property type="match status" value="1"/>
</dbReference>
<reference evidence="5 6" key="1">
    <citation type="submission" date="2018-05" db="EMBL/GenBank/DDBJ databases">
        <title>Nocardioides silvaticus genome.</title>
        <authorList>
            <person name="Li C."/>
            <person name="Wang G."/>
        </authorList>
    </citation>
    <scope>NUCLEOTIDE SEQUENCE [LARGE SCALE GENOMIC DNA]</scope>
    <source>
        <strain evidence="5 6">CCTCC AB 2018079</strain>
    </source>
</reference>
<feature type="domain" description="AAA+ ATPase" evidence="4">
    <location>
        <begin position="447"/>
        <end position="586"/>
    </location>
</feature>
<dbReference type="InterPro" id="IPR041627">
    <property type="entry name" value="AAA_lid_6"/>
</dbReference>
<dbReference type="FunFam" id="3.40.50.300:FF:000216">
    <property type="entry name" value="Type VII secretion ATPase EccA"/>
    <property type="match status" value="1"/>
</dbReference>
<dbReference type="AlphaFoldDB" id="A0A316TR30"/>